<keyword evidence="4" id="KW-1185">Reference proteome</keyword>
<name>A0A3A4AN33_9ACTN</name>
<keyword evidence="2" id="KW-0812">Transmembrane</keyword>
<dbReference type="Proteomes" id="UP000265768">
    <property type="component" value="Unassembled WGS sequence"/>
</dbReference>
<gene>
    <name evidence="3" type="ORF">D5H75_34775</name>
</gene>
<keyword evidence="2" id="KW-1133">Transmembrane helix</keyword>
<sequence length="108" mass="11199">MRVDGNDWVILGSLIGISGAVFAVIALLVLAPSTRGADRERPDRPDAARRAGPVWWGGPGSGEHGTATSDLVLNELRPSRAPRADVDWTALAETSEPGRGVGGASAGW</sequence>
<evidence type="ECO:0000256" key="2">
    <source>
        <dbReference type="SAM" id="Phobius"/>
    </source>
</evidence>
<feature type="region of interest" description="Disordered" evidence="1">
    <location>
        <begin position="34"/>
        <end position="68"/>
    </location>
</feature>
<comment type="caution">
    <text evidence="3">The sequence shown here is derived from an EMBL/GenBank/DDBJ whole genome shotgun (WGS) entry which is preliminary data.</text>
</comment>
<evidence type="ECO:0000256" key="1">
    <source>
        <dbReference type="SAM" id="MobiDB-lite"/>
    </source>
</evidence>
<accession>A0A3A4AN33</accession>
<dbReference type="AlphaFoldDB" id="A0A3A4AN33"/>
<evidence type="ECO:0000313" key="3">
    <source>
        <dbReference type="EMBL" id="RJL22758.1"/>
    </source>
</evidence>
<protein>
    <submittedName>
        <fullName evidence="3">Uncharacterized protein</fullName>
    </submittedName>
</protein>
<evidence type="ECO:0000313" key="4">
    <source>
        <dbReference type="Proteomes" id="UP000265768"/>
    </source>
</evidence>
<feature type="transmembrane region" description="Helical" evidence="2">
    <location>
        <begin position="12"/>
        <end position="31"/>
    </location>
</feature>
<feature type="compositionally biased region" description="Basic and acidic residues" evidence="1">
    <location>
        <begin position="36"/>
        <end position="49"/>
    </location>
</feature>
<organism evidence="3 4">
    <name type="scientific">Bailinhaonella thermotolerans</name>
    <dbReference type="NCBI Taxonomy" id="1070861"/>
    <lineage>
        <taxon>Bacteria</taxon>
        <taxon>Bacillati</taxon>
        <taxon>Actinomycetota</taxon>
        <taxon>Actinomycetes</taxon>
        <taxon>Streptosporangiales</taxon>
        <taxon>Streptosporangiaceae</taxon>
        <taxon>Bailinhaonella</taxon>
    </lineage>
</organism>
<dbReference type="EMBL" id="QZEY01000021">
    <property type="protein sequence ID" value="RJL22758.1"/>
    <property type="molecule type" value="Genomic_DNA"/>
</dbReference>
<proteinExistence type="predicted"/>
<reference evidence="3 4" key="1">
    <citation type="submission" date="2018-09" db="EMBL/GenBank/DDBJ databases">
        <title>YIM 75507 draft genome.</title>
        <authorList>
            <person name="Tang S."/>
            <person name="Feng Y."/>
        </authorList>
    </citation>
    <scope>NUCLEOTIDE SEQUENCE [LARGE SCALE GENOMIC DNA]</scope>
    <source>
        <strain evidence="3 4">YIM 75507</strain>
    </source>
</reference>
<keyword evidence="2" id="KW-0472">Membrane</keyword>